<dbReference type="Proteomes" id="UP001336020">
    <property type="component" value="Unassembled WGS sequence"/>
</dbReference>
<keyword evidence="3" id="KW-1185">Reference proteome</keyword>
<gene>
    <name evidence="2" type="ORF">Q7514_06060</name>
</gene>
<proteinExistence type="predicted"/>
<feature type="chain" id="PRO_5045491135" evidence="1">
    <location>
        <begin position="27"/>
        <end position="137"/>
    </location>
</feature>
<evidence type="ECO:0000313" key="3">
    <source>
        <dbReference type="Proteomes" id="UP001336020"/>
    </source>
</evidence>
<sequence>MDGRKIRRGALALAAPVVLLTSFAPAASAEEDTTGSWTITTQRDTATAHIVYHNLPYDEDPPFRCYVNLLGRAAALEILFDKHERATFTGITTTGPHEATATCENEKGAQESIGSIHFDMPGPEHPHLAGTQHFIID</sequence>
<reference evidence="2 3" key="1">
    <citation type="submission" date="2023-07" db="EMBL/GenBank/DDBJ databases">
        <authorList>
            <person name="Girao M."/>
            <person name="Carvalho M.F."/>
        </authorList>
    </citation>
    <scope>NUCLEOTIDE SEQUENCE [LARGE SCALE GENOMIC DNA]</scope>
    <source>
        <strain evidence="2 3">YIM65754</strain>
    </source>
</reference>
<accession>A0ABU7L6B2</accession>
<comment type="caution">
    <text evidence="2">The sequence shown here is derived from an EMBL/GenBank/DDBJ whole genome shotgun (WGS) entry which is preliminary data.</text>
</comment>
<evidence type="ECO:0000313" key="2">
    <source>
        <dbReference type="EMBL" id="MEE2057090.1"/>
    </source>
</evidence>
<dbReference type="EMBL" id="JAUTXY010000002">
    <property type="protein sequence ID" value="MEE2057090.1"/>
    <property type="molecule type" value="Genomic_DNA"/>
</dbReference>
<dbReference type="RefSeq" id="WP_330132344.1">
    <property type="nucleotide sequence ID" value="NZ_JAUTXY010000002.1"/>
</dbReference>
<protein>
    <submittedName>
        <fullName evidence="2">Uncharacterized protein</fullName>
    </submittedName>
</protein>
<organism evidence="2 3">
    <name type="scientific">Rhodococcus artemisiae</name>
    <dbReference type="NCBI Taxonomy" id="714159"/>
    <lineage>
        <taxon>Bacteria</taxon>
        <taxon>Bacillati</taxon>
        <taxon>Actinomycetota</taxon>
        <taxon>Actinomycetes</taxon>
        <taxon>Mycobacteriales</taxon>
        <taxon>Nocardiaceae</taxon>
        <taxon>Rhodococcus</taxon>
    </lineage>
</organism>
<evidence type="ECO:0000256" key="1">
    <source>
        <dbReference type="SAM" id="SignalP"/>
    </source>
</evidence>
<feature type="signal peptide" evidence="1">
    <location>
        <begin position="1"/>
        <end position="26"/>
    </location>
</feature>
<name>A0ABU7L6B2_9NOCA</name>
<keyword evidence="1" id="KW-0732">Signal</keyword>